<evidence type="ECO:0000313" key="3">
    <source>
        <dbReference type="Proteomes" id="UP001321477"/>
    </source>
</evidence>
<evidence type="ECO:0000259" key="1">
    <source>
        <dbReference type="Pfam" id="PF08240"/>
    </source>
</evidence>
<dbReference type="Proteomes" id="UP001321477">
    <property type="component" value="Chromosome"/>
</dbReference>
<proteinExistence type="predicted"/>
<gene>
    <name evidence="2" type="ORF">GCM10025870_11570</name>
</gene>
<dbReference type="InterPro" id="IPR013154">
    <property type="entry name" value="ADH-like_N"/>
</dbReference>
<evidence type="ECO:0000313" key="2">
    <source>
        <dbReference type="EMBL" id="BDZ54084.1"/>
    </source>
</evidence>
<organism evidence="2 3">
    <name type="scientific">Agromyces marinus</name>
    <dbReference type="NCBI Taxonomy" id="1389020"/>
    <lineage>
        <taxon>Bacteria</taxon>
        <taxon>Bacillati</taxon>
        <taxon>Actinomycetota</taxon>
        <taxon>Actinomycetes</taxon>
        <taxon>Micrococcales</taxon>
        <taxon>Microbacteriaceae</taxon>
        <taxon>Agromyces</taxon>
    </lineage>
</organism>
<dbReference type="SUPFAM" id="SSF50129">
    <property type="entry name" value="GroES-like"/>
    <property type="match status" value="1"/>
</dbReference>
<keyword evidence="3" id="KW-1185">Reference proteome</keyword>
<protein>
    <recommendedName>
        <fullName evidence="1">Alcohol dehydrogenase-like N-terminal domain-containing protein</fullName>
    </recommendedName>
</protein>
<name>A0ABM8GZZ9_9MICO</name>
<dbReference type="InterPro" id="IPR011032">
    <property type="entry name" value="GroES-like_sf"/>
</dbReference>
<dbReference type="EMBL" id="AP027734">
    <property type="protein sequence ID" value="BDZ54084.1"/>
    <property type="molecule type" value="Genomic_DNA"/>
</dbReference>
<sequence length="61" mass="6391">MLTAAYTGESTITLIEAHPTPPAPGQVQIRVAYVGLCGTDLHILHGSMDARVETPSSSATR</sequence>
<accession>A0ABM8GZZ9</accession>
<reference evidence="3" key="1">
    <citation type="journal article" date="2019" name="Int. J. Syst. Evol. Microbiol.">
        <title>The Global Catalogue of Microorganisms (GCM) 10K type strain sequencing project: providing services to taxonomists for standard genome sequencing and annotation.</title>
        <authorList>
            <consortium name="The Broad Institute Genomics Platform"/>
            <consortium name="The Broad Institute Genome Sequencing Center for Infectious Disease"/>
            <person name="Wu L."/>
            <person name="Ma J."/>
        </authorList>
    </citation>
    <scope>NUCLEOTIDE SEQUENCE [LARGE SCALE GENOMIC DNA]</scope>
    <source>
        <strain evidence="3">NBRC 109019</strain>
    </source>
</reference>
<feature type="domain" description="Alcohol dehydrogenase-like N-terminal" evidence="1">
    <location>
        <begin position="24"/>
        <end position="55"/>
    </location>
</feature>
<dbReference type="Pfam" id="PF08240">
    <property type="entry name" value="ADH_N"/>
    <property type="match status" value="1"/>
</dbReference>
<dbReference type="Gene3D" id="3.90.180.10">
    <property type="entry name" value="Medium-chain alcohol dehydrogenases, catalytic domain"/>
    <property type="match status" value="1"/>
</dbReference>